<dbReference type="EMBL" id="BNJF01000004">
    <property type="protein sequence ID" value="GHO48590.1"/>
    <property type="molecule type" value="Genomic_DNA"/>
</dbReference>
<evidence type="ECO:0000256" key="1">
    <source>
        <dbReference type="ARBA" id="ARBA00004496"/>
    </source>
</evidence>
<dbReference type="InterPro" id="IPR040982">
    <property type="entry name" value="DNA_pol3_finger"/>
</dbReference>
<proteinExistence type="inferred from homology"/>
<dbReference type="SMART" id="SM00481">
    <property type="entry name" value="POLIIIAc"/>
    <property type="match status" value="1"/>
</dbReference>
<dbReference type="GO" id="GO:0006260">
    <property type="term" value="P:DNA replication"/>
    <property type="evidence" value="ECO:0007669"/>
    <property type="project" value="UniProtKB-KW"/>
</dbReference>
<evidence type="ECO:0000256" key="2">
    <source>
        <dbReference type="ARBA" id="ARBA00009496"/>
    </source>
</evidence>
<dbReference type="CDD" id="cd04485">
    <property type="entry name" value="DnaE_OBF"/>
    <property type="match status" value="1"/>
</dbReference>
<gene>
    <name evidence="11" type="ORF">KSX_67530</name>
</gene>
<dbReference type="Gene3D" id="1.10.10.1600">
    <property type="entry name" value="Bacterial DNA polymerase III alpha subunit, thumb domain"/>
    <property type="match status" value="1"/>
</dbReference>
<evidence type="ECO:0000256" key="6">
    <source>
        <dbReference type="ARBA" id="ARBA00022695"/>
    </source>
</evidence>
<keyword evidence="6" id="KW-0548">Nucleotidyltransferase</keyword>
<dbReference type="GO" id="GO:0003676">
    <property type="term" value="F:nucleic acid binding"/>
    <property type="evidence" value="ECO:0007669"/>
    <property type="project" value="InterPro"/>
</dbReference>
<dbReference type="InterPro" id="IPR029460">
    <property type="entry name" value="DNAPol_HHH"/>
</dbReference>
<dbReference type="Pfam" id="PF14579">
    <property type="entry name" value="HHH_6"/>
    <property type="match status" value="1"/>
</dbReference>
<evidence type="ECO:0000256" key="4">
    <source>
        <dbReference type="ARBA" id="ARBA00019114"/>
    </source>
</evidence>
<keyword evidence="7" id="KW-0235">DNA replication</keyword>
<evidence type="ECO:0000256" key="9">
    <source>
        <dbReference type="ARBA" id="ARBA00049244"/>
    </source>
</evidence>
<dbReference type="CDD" id="cd12113">
    <property type="entry name" value="PHP_PolIIIA_DnaE3"/>
    <property type="match status" value="1"/>
</dbReference>
<reference evidence="11" key="1">
    <citation type="submission" date="2020-10" db="EMBL/GenBank/DDBJ databases">
        <title>Taxonomic study of unclassified bacteria belonging to the class Ktedonobacteria.</title>
        <authorList>
            <person name="Yabe S."/>
            <person name="Wang C.M."/>
            <person name="Zheng Y."/>
            <person name="Sakai Y."/>
            <person name="Cavaletti L."/>
            <person name="Monciardini P."/>
            <person name="Donadio S."/>
        </authorList>
    </citation>
    <scope>NUCLEOTIDE SEQUENCE</scope>
    <source>
        <strain evidence="11">SOSP1-1</strain>
    </source>
</reference>
<sequence length="1172" mass="131850">MTKTVEFAHLHVHTEYSLLDGLSRVKTLARRAKEQGMHHLAITDHGTLYGALDFYKICRAEGINPVLGVEAYLTEQIHDHSKKRGDDYTHLLLLAKNETGYRNLLKLTTIANTEGMRANKPRIDKDLLATYSEGIIATSSCLGGEIPQLLVKDQYEQACTVARWYQEVLGPEHYYLEIQEHHGVDEHGPSPQPRVNQQLYRMSKELGIPLLATNDLHYVDERDANVHEVLLCVQTASRLVGKHFHFDSYEYYLRSPQQMLGLFPELPDALTNTVRLAEQCSVNPLSVKASLPHYFPVPPEYATPDDYLYALAVTGAKRLYGELTEQVQRQLDYEFRVIADKGFVDYFLIEWDFVNFARSNHIRCSARGSAAGCLLAYVLGITNVDPLRYQLPFERFFTPEREDMPDIDMDFQDNRRDEVIRYVADKYGYECVAQLVTFNTMAAKNSVKDVARVLGQQELGERISRLIPTGPKVTLRSSLAEVNELQLLYDSQSPAREILDQALALEGAVRSTGVHPAGVIIGNEPLERFVPLRVKDAKDPTQLRITQYEQRHLEELGLIKFDFLGLSNLTILDTTIQFIKQSRGEDIDLESIPLDETGDRQQDKRRANAFALLAAGETTGIFQLEGAKMREYVRQLVPNRIEDLTAMVALYRPGPMESIPDFIDAKHGRKKVAYLDPRLSTWLDESYGIIVYQDQVLFIAVNIAGFSWGKAHKFRKALSKKKVEEVAGYRQDFIQGCIHNGMRPERAEELFTLIEPFGGYGFNKPHAASYAVVAFYCAYLKANYPAEFMAATMTAEAADAKKIASAVAECKRLGVEVRGPDINASAKGFTVEGEAVRFGLLAIKGIGNGPIDALLAAREEGGPFTSLADVCIRVDARLLAKGALETLIKVGALDSFADGQRQVLLASVERAMQYGKSERAAKERGLISLFGDDETTTTLAFRLSDDAPSISRKQLLEWEKELTGIYLSRHPLSYLTDLFQEQGVQPIADVTAELEKQQVVLGGMLKEVHRITTKKGDPMCMAHLEDMYGAMAVTVFPRIYKETGEQWVEEAVVILRGEVQIRNDEPNLLCSSIMPVQALEEEMNRERHHLWLTIVRSGTDEVSVSNDIMKVQELRQCLQAHPGRDQYDILVTSGEWEVRLTPSENTVKYTPQLHTTLETILGPHTVEVHVME</sequence>
<evidence type="ECO:0000259" key="10">
    <source>
        <dbReference type="SMART" id="SM00481"/>
    </source>
</evidence>
<evidence type="ECO:0000256" key="8">
    <source>
        <dbReference type="ARBA" id="ARBA00022932"/>
    </source>
</evidence>
<dbReference type="GO" id="GO:0003887">
    <property type="term" value="F:DNA-directed DNA polymerase activity"/>
    <property type="evidence" value="ECO:0007669"/>
    <property type="project" value="UniProtKB-KW"/>
</dbReference>
<dbReference type="InterPro" id="IPR004365">
    <property type="entry name" value="NA-bd_OB_tRNA"/>
</dbReference>
<dbReference type="GO" id="GO:0008408">
    <property type="term" value="F:3'-5' exonuclease activity"/>
    <property type="evidence" value="ECO:0007669"/>
    <property type="project" value="InterPro"/>
</dbReference>
<dbReference type="AlphaFoldDB" id="A0A8J3MXI3"/>
<protein>
    <recommendedName>
        <fullName evidence="4">DNA polymerase III subunit alpha</fullName>
        <ecNumber evidence="3">2.7.7.7</ecNumber>
    </recommendedName>
</protein>
<comment type="caution">
    <text evidence="11">The sequence shown here is derived from an EMBL/GenBank/DDBJ whole genome shotgun (WGS) entry which is preliminary data.</text>
</comment>
<dbReference type="NCBIfam" id="TIGR00594">
    <property type="entry name" value="polc"/>
    <property type="match status" value="1"/>
</dbReference>
<dbReference type="InterPro" id="IPR003141">
    <property type="entry name" value="Pol/His_phosphatase_N"/>
</dbReference>
<accession>A0A8J3MXI3</accession>
<dbReference type="InterPro" id="IPR011708">
    <property type="entry name" value="DNA_pol3_alpha_NTPase_dom"/>
</dbReference>
<comment type="similarity">
    <text evidence="2">Belongs to the DNA polymerase type-C family. DnaE subfamily.</text>
</comment>
<dbReference type="RefSeq" id="WP_236031711.1">
    <property type="nucleotide sequence ID" value="NZ_BNJF01000004.1"/>
</dbReference>
<dbReference type="PANTHER" id="PTHR32294:SF0">
    <property type="entry name" value="DNA POLYMERASE III SUBUNIT ALPHA"/>
    <property type="match status" value="1"/>
</dbReference>
<dbReference type="Pfam" id="PF07733">
    <property type="entry name" value="DNA_pol3_alpha"/>
    <property type="match status" value="1"/>
</dbReference>
<evidence type="ECO:0000313" key="12">
    <source>
        <dbReference type="Proteomes" id="UP000612362"/>
    </source>
</evidence>
<keyword evidence="5" id="KW-0808">Transferase</keyword>
<name>A0A8J3MXI3_9CHLR</name>
<dbReference type="PANTHER" id="PTHR32294">
    <property type="entry name" value="DNA POLYMERASE III SUBUNIT ALPHA"/>
    <property type="match status" value="1"/>
</dbReference>
<dbReference type="Proteomes" id="UP000612362">
    <property type="component" value="Unassembled WGS sequence"/>
</dbReference>
<dbReference type="InterPro" id="IPR041931">
    <property type="entry name" value="DNA_pol3_alpha_thumb_dom"/>
</dbReference>
<dbReference type="InterPro" id="IPR004805">
    <property type="entry name" value="DnaE2/DnaE/PolC"/>
</dbReference>
<feature type="domain" description="Polymerase/histidinol phosphatase N-terminal" evidence="10">
    <location>
        <begin position="8"/>
        <end position="75"/>
    </location>
</feature>
<dbReference type="Gene3D" id="1.10.150.870">
    <property type="match status" value="1"/>
</dbReference>
<dbReference type="EC" id="2.7.7.7" evidence="3"/>
<keyword evidence="12" id="KW-1185">Reference proteome</keyword>
<dbReference type="SUPFAM" id="SSF89550">
    <property type="entry name" value="PHP domain-like"/>
    <property type="match status" value="1"/>
</dbReference>
<comment type="subcellular location">
    <subcellularLocation>
        <location evidence="1">Cytoplasm</location>
    </subcellularLocation>
</comment>
<dbReference type="Pfam" id="PF01336">
    <property type="entry name" value="tRNA_anti-codon"/>
    <property type="match status" value="1"/>
</dbReference>
<dbReference type="GO" id="GO:0005737">
    <property type="term" value="C:cytoplasm"/>
    <property type="evidence" value="ECO:0007669"/>
    <property type="project" value="UniProtKB-SubCell"/>
</dbReference>
<comment type="catalytic activity">
    <reaction evidence="9">
        <text>DNA(n) + a 2'-deoxyribonucleoside 5'-triphosphate = DNA(n+1) + diphosphate</text>
        <dbReference type="Rhea" id="RHEA:22508"/>
        <dbReference type="Rhea" id="RHEA-COMP:17339"/>
        <dbReference type="Rhea" id="RHEA-COMP:17340"/>
        <dbReference type="ChEBI" id="CHEBI:33019"/>
        <dbReference type="ChEBI" id="CHEBI:61560"/>
        <dbReference type="ChEBI" id="CHEBI:173112"/>
        <dbReference type="EC" id="2.7.7.7"/>
    </reaction>
</comment>
<dbReference type="Pfam" id="PF17657">
    <property type="entry name" value="DNA_pol3_finger"/>
    <property type="match status" value="1"/>
</dbReference>
<dbReference type="InterPro" id="IPR016195">
    <property type="entry name" value="Pol/histidinol_Pase-like"/>
</dbReference>
<evidence type="ECO:0000256" key="3">
    <source>
        <dbReference type="ARBA" id="ARBA00012417"/>
    </source>
</evidence>
<evidence type="ECO:0000256" key="5">
    <source>
        <dbReference type="ARBA" id="ARBA00022679"/>
    </source>
</evidence>
<evidence type="ECO:0000313" key="11">
    <source>
        <dbReference type="EMBL" id="GHO48590.1"/>
    </source>
</evidence>
<keyword evidence="8 11" id="KW-0239">DNA-directed DNA polymerase</keyword>
<organism evidence="11 12">
    <name type="scientific">Ktedonospora formicarum</name>
    <dbReference type="NCBI Taxonomy" id="2778364"/>
    <lineage>
        <taxon>Bacteria</taxon>
        <taxon>Bacillati</taxon>
        <taxon>Chloroflexota</taxon>
        <taxon>Ktedonobacteria</taxon>
        <taxon>Ktedonobacterales</taxon>
        <taxon>Ktedonobacteraceae</taxon>
        <taxon>Ktedonospora</taxon>
    </lineage>
</organism>
<dbReference type="Gene3D" id="3.20.20.140">
    <property type="entry name" value="Metal-dependent hydrolases"/>
    <property type="match status" value="1"/>
</dbReference>
<evidence type="ECO:0000256" key="7">
    <source>
        <dbReference type="ARBA" id="ARBA00022705"/>
    </source>
</evidence>
<dbReference type="InterPro" id="IPR004013">
    <property type="entry name" value="PHP_dom"/>
</dbReference>
<dbReference type="Pfam" id="PF02811">
    <property type="entry name" value="PHP"/>
    <property type="match status" value="1"/>
</dbReference>
<dbReference type="NCBIfam" id="NF004226">
    <property type="entry name" value="PRK05673.1"/>
    <property type="match status" value="1"/>
</dbReference>